<dbReference type="GO" id="GO:0022857">
    <property type="term" value="F:transmembrane transporter activity"/>
    <property type="evidence" value="ECO:0007669"/>
    <property type="project" value="InterPro"/>
</dbReference>
<comment type="subcellular location">
    <subcellularLocation>
        <location evidence="1">Membrane</location>
        <topology evidence="1">Multi-pass membrane protein</topology>
    </subcellularLocation>
</comment>
<gene>
    <name evidence="8" type="ORF">B9Z19DRAFT_1076598</name>
</gene>
<protein>
    <submittedName>
        <fullName evidence="8">Major facilitator superfamily domain-containing protein</fullName>
    </submittedName>
</protein>
<organism evidence="8 9">
    <name type="scientific">Tuber borchii</name>
    <name type="common">White truffle</name>
    <dbReference type="NCBI Taxonomy" id="42251"/>
    <lineage>
        <taxon>Eukaryota</taxon>
        <taxon>Fungi</taxon>
        <taxon>Dikarya</taxon>
        <taxon>Ascomycota</taxon>
        <taxon>Pezizomycotina</taxon>
        <taxon>Pezizomycetes</taxon>
        <taxon>Pezizales</taxon>
        <taxon>Tuberaceae</taxon>
        <taxon>Tuber</taxon>
    </lineage>
</organism>
<proteinExistence type="predicted"/>
<keyword evidence="3 7" id="KW-0812">Transmembrane</keyword>
<dbReference type="Pfam" id="PF07690">
    <property type="entry name" value="MFS_1"/>
    <property type="match status" value="1"/>
</dbReference>
<evidence type="ECO:0000313" key="9">
    <source>
        <dbReference type="Proteomes" id="UP000244722"/>
    </source>
</evidence>
<feature type="transmembrane region" description="Helical" evidence="7">
    <location>
        <begin position="288"/>
        <end position="312"/>
    </location>
</feature>
<feature type="transmembrane region" description="Helical" evidence="7">
    <location>
        <begin position="379"/>
        <end position="400"/>
    </location>
</feature>
<comment type="caution">
    <text evidence="8">The sequence shown here is derived from an EMBL/GenBank/DDBJ whole genome shotgun (WGS) entry which is preliminary data.</text>
</comment>
<feature type="compositionally biased region" description="Polar residues" evidence="6">
    <location>
        <begin position="1"/>
        <end position="12"/>
    </location>
</feature>
<dbReference type="GO" id="GO:0016020">
    <property type="term" value="C:membrane"/>
    <property type="evidence" value="ECO:0007669"/>
    <property type="project" value="UniProtKB-SubCell"/>
</dbReference>
<accession>A0A2T7A1K9</accession>
<reference evidence="8 9" key="1">
    <citation type="submission" date="2017-04" db="EMBL/GenBank/DDBJ databases">
        <title>Draft genome sequence of Tuber borchii Vittad., a whitish edible truffle.</title>
        <authorList>
            <consortium name="DOE Joint Genome Institute"/>
            <person name="Murat C."/>
            <person name="Kuo A."/>
            <person name="Barry K.W."/>
            <person name="Clum A."/>
            <person name="Dockter R.B."/>
            <person name="Fauchery L."/>
            <person name="Iotti M."/>
            <person name="Kohler A."/>
            <person name="Labutti K."/>
            <person name="Lindquist E.A."/>
            <person name="Lipzen A."/>
            <person name="Ohm R.A."/>
            <person name="Wang M."/>
            <person name="Grigoriev I.V."/>
            <person name="Zambonelli A."/>
            <person name="Martin F.M."/>
        </authorList>
    </citation>
    <scope>NUCLEOTIDE SEQUENCE [LARGE SCALE GENOMIC DNA]</scope>
    <source>
        <strain evidence="8 9">Tbo3840</strain>
    </source>
</reference>
<keyword evidence="9" id="KW-1185">Reference proteome</keyword>
<keyword evidence="5 7" id="KW-0472">Membrane</keyword>
<dbReference type="InterPro" id="IPR036259">
    <property type="entry name" value="MFS_trans_sf"/>
</dbReference>
<keyword evidence="4 7" id="KW-1133">Transmembrane helix</keyword>
<evidence type="ECO:0000256" key="4">
    <source>
        <dbReference type="ARBA" id="ARBA00022989"/>
    </source>
</evidence>
<name>A0A2T7A1K9_TUBBO</name>
<dbReference type="PANTHER" id="PTHR23504">
    <property type="entry name" value="MAJOR FACILITATOR SUPERFAMILY DOMAIN-CONTAINING PROTEIN 10"/>
    <property type="match status" value="1"/>
</dbReference>
<evidence type="ECO:0000313" key="8">
    <source>
        <dbReference type="EMBL" id="PUU81630.1"/>
    </source>
</evidence>
<dbReference type="InterPro" id="IPR001958">
    <property type="entry name" value="Tet-R_TetA/multi-R_MdtG-like"/>
</dbReference>
<evidence type="ECO:0000256" key="2">
    <source>
        <dbReference type="ARBA" id="ARBA00022448"/>
    </source>
</evidence>
<feature type="transmembrane region" description="Helical" evidence="7">
    <location>
        <begin position="444"/>
        <end position="465"/>
    </location>
</feature>
<keyword evidence="2" id="KW-0813">Transport</keyword>
<evidence type="ECO:0000256" key="1">
    <source>
        <dbReference type="ARBA" id="ARBA00004141"/>
    </source>
</evidence>
<dbReference type="OrthoDB" id="10262656at2759"/>
<evidence type="ECO:0000256" key="5">
    <source>
        <dbReference type="ARBA" id="ARBA00023136"/>
    </source>
</evidence>
<dbReference type="SUPFAM" id="SSF103473">
    <property type="entry name" value="MFS general substrate transporter"/>
    <property type="match status" value="1"/>
</dbReference>
<dbReference type="EMBL" id="NESQ01000042">
    <property type="protein sequence ID" value="PUU81630.1"/>
    <property type="molecule type" value="Genomic_DNA"/>
</dbReference>
<feature type="region of interest" description="Disordered" evidence="6">
    <location>
        <begin position="1"/>
        <end position="33"/>
    </location>
</feature>
<sequence>MLPSERSLSSGGSEDERRGPPSPPPASSQISKEKPVTWLSLPRKSQLIVLTLCRFSEPLTQTSVSSYLYYYLSSFHSPNKPPPSAETISRQAGIIASSFALAQCLTDKIGRKPCILFGLAGTAISVIGFGFSENLAMALAFRILGGCLNGNVEVVVEKKYHSRAFLILPICFNIGVIVGPAIGGILADPANTYPGLFGRVEWMRRWRAGFLCMKTLESKRYRNRTDIGLKIGRGINFFAKRLRNFPKPDELGEYQLVTDLEVGSETPSPSSSASIRRPPFREIFTKNIIFTLIAFAILPLHNATFMHLWAIFLSTPRSRTPHPSSPFMFTGGLGLPATQVGIAMSYLGAIGILMQLFLYPPLQAKLGLLHSFPYFLTPFLARVPSAGWLVWASIVGVLLLQVTARTFALPGSVILLTNSVEKKSILGTVHGVGSSLASGSRGGGVVGCVFWVMTGIATLGAWWAWFLKEGRGLIDDEAEEEEGVA</sequence>
<dbReference type="Gene3D" id="1.20.1250.20">
    <property type="entry name" value="MFS general substrate transporter like domains"/>
    <property type="match status" value="1"/>
</dbReference>
<feature type="transmembrane region" description="Helical" evidence="7">
    <location>
        <begin position="333"/>
        <end position="359"/>
    </location>
</feature>
<dbReference type="InterPro" id="IPR011701">
    <property type="entry name" value="MFS"/>
</dbReference>
<evidence type="ECO:0000256" key="6">
    <source>
        <dbReference type="SAM" id="MobiDB-lite"/>
    </source>
</evidence>
<dbReference type="PRINTS" id="PR01035">
    <property type="entry name" value="TCRTETA"/>
</dbReference>
<dbReference type="Proteomes" id="UP000244722">
    <property type="component" value="Unassembled WGS sequence"/>
</dbReference>
<evidence type="ECO:0000256" key="3">
    <source>
        <dbReference type="ARBA" id="ARBA00022692"/>
    </source>
</evidence>
<dbReference type="AlphaFoldDB" id="A0A2T7A1K9"/>
<feature type="transmembrane region" description="Helical" evidence="7">
    <location>
        <begin position="165"/>
        <end position="187"/>
    </location>
</feature>
<feature type="transmembrane region" description="Helical" evidence="7">
    <location>
        <begin position="114"/>
        <end position="131"/>
    </location>
</feature>
<dbReference type="PANTHER" id="PTHR23504:SF6">
    <property type="entry name" value="MULTIDRUG TRANSPORTER, PUTATIVE (AFU_ORTHOLOGUE AFUA_4G08740)-RELATED"/>
    <property type="match status" value="1"/>
</dbReference>
<evidence type="ECO:0000256" key="7">
    <source>
        <dbReference type="SAM" id="Phobius"/>
    </source>
</evidence>